<reference evidence="3" key="1">
    <citation type="journal article" date="2019" name="Int. J. Syst. Evol. Microbiol.">
        <title>The Global Catalogue of Microorganisms (GCM) 10K type strain sequencing project: providing services to taxonomists for standard genome sequencing and annotation.</title>
        <authorList>
            <consortium name="The Broad Institute Genomics Platform"/>
            <consortium name="The Broad Institute Genome Sequencing Center for Infectious Disease"/>
            <person name="Wu L."/>
            <person name="Ma J."/>
        </authorList>
    </citation>
    <scope>NUCLEOTIDE SEQUENCE [LARGE SCALE GENOMIC DNA]</scope>
    <source>
        <strain evidence="3">CECT 7706</strain>
    </source>
</reference>
<feature type="compositionally biased region" description="Acidic residues" evidence="1">
    <location>
        <begin position="68"/>
        <end position="77"/>
    </location>
</feature>
<sequence>MSNKLQKETNYWKFPVHGTFMSLLFLVFLGFQLTSKVVEGGGVSHPTEVSAADPQKTSGKTADFFVEEAEEKEEENQEEKSSKRSLGTGSTPFGFHGLKPFLIVKSFVSPAIGIYPKISLYLLFQNLRLDLS</sequence>
<comment type="caution">
    <text evidence="2">The sequence shown here is derived from an EMBL/GenBank/DDBJ whole genome shotgun (WGS) entry which is preliminary data.</text>
</comment>
<organism evidence="2 3">
    <name type="scientific">Cyclobacterium jeungdonense</name>
    <dbReference type="NCBI Taxonomy" id="708087"/>
    <lineage>
        <taxon>Bacteria</taxon>
        <taxon>Pseudomonadati</taxon>
        <taxon>Bacteroidota</taxon>
        <taxon>Cytophagia</taxon>
        <taxon>Cytophagales</taxon>
        <taxon>Cyclobacteriaceae</taxon>
        <taxon>Cyclobacterium</taxon>
    </lineage>
</organism>
<dbReference type="EMBL" id="JAUFQS010000035">
    <property type="protein sequence ID" value="MDN3689530.1"/>
    <property type="molecule type" value="Genomic_DNA"/>
</dbReference>
<name>A0ABT8C9P9_9BACT</name>
<proteinExistence type="predicted"/>
<dbReference type="RefSeq" id="WP_163385891.1">
    <property type="nucleotide sequence ID" value="NZ_JAUFQS010000035.1"/>
</dbReference>
<evidence type="ECO:0000256" key="1">
    <source>
        <dbReference type="SAM" id="MobiDB-lite"/>
    </source>
</evidence>
<keyword evidence="3" id="KW-1185">Reference proteome</keyword>
<protein>
    <submittedName>
        <fullName evidence="2">Uncharacterized protein</fullName>
    </submittedName>
</protein>
<accession>A0ABT8C9P9</accession>
<evidence type="ECO:0000313" key="3">
    <source>
        <dbReference type="Proteomes" id="UP001236663"/>
    </source>
</evidence>
<dbReference type="Proteomes" id="UP001236663">
    <property type="component" value="Unassembled WGS sequence"/>
</dbReference>
<feature type="region of interest" description="Disordered" evidence="1">
    <location>
        <begin position="68"/>
        <end position="94"/>
    </location>
</feature>
<gene>
    <name evidence="2" type="ORF">QWZ15_17005</name>
</gene>
<evidence type="ECO:0000313" key="2">
    <source>
        <dbReference type="EMBL" id="MDN3689530.1"/>
    </source>
</evidence>